<organism evidence="4 5">
    <name type="scientific">Nocardioides piscis</name>
    <dbReference type="NCBI Taxonomy" id="2714938"/>
    <lineage>
        <taxon>Bacteria</taxon>
        <taxon>Bacillati</taxon>
        <taxon>Actinomycetota</taxon>
        <taxon>Actinomycetes</taxon>
        <taxon>Propionibacteriales</taxon>
        <taxon>Nocardioidaceae</taxon>
        <taxon>Nocardioides</taxon>
    </lineage>
</organism>
<dbReference type="InterPro" id="IPR029046">
    <property type="entry name" value="LolA/LolB/LppX"/>
</dbReference>
<name>A0A6G7YI60_9ACTN</name>
<accession>A0A6G7YI60</accession>
<reference evidence="4 5" key="1">
    <citation type="submission" date="2020-03" db="EMBL/GenBank/DDBJ databases">
        <title>Nocardioides sp. nov., isolated from fish.</title>
        <authorList>
            <person name="Hyun D.-W."/>
            <person name="Bae J.-W."/>
        </authorList>
    </citation>
    <scope>NUCLEOTIDE SEQUENCE [LARGE SCALE GENOMIC DNA]</scope>
    <source>
        <strain evidence="4 5">HDW12A</strain>
    </source>
</reference>
<keyword evidence="3" id="KW-0472">Membrane</keyword>
<keyword evidence="4" id="KW-0449">Lipoprotein</keyword>
<dbReference type="Pfam" id="PF07161">
    <property type="entry name" value="LppX_LprAFG"/>
    <property type="match status" value="1"/>
</dbReference>
<dbReference type="AlphaFoldDB" id="A0A6G7YI60"/>
<dbReference type="Gene3D" id="2.50.20.20">
    <property type="match status" value="1"/>
</dbReference>
<keyword evidence="3" id="KW-1003">Cell membrane</keyword>
<evidence type="ECO:0000256" key="1">
    <source>
        <dbReference type="ARBA" id="ARBA00004196"/>
    </source>
</evidence>
<sequence>MSDDMSPEEVLAAAATTLSETSGVGLTLSTTDLPAGVSGITKADGVATNQPAFEGTISVIYAGQSVEVPVVAINDVVHAVLPFTSGDYQEIDPGEYGAPDPAQLITAESGFPSLLGVTSELEEGESVRGGSDNTEVLTTYTGTVPGAAMKKVIPSAAGKTFAAEYLVSDDGELRQAVMTGVFYPKSAEMTYTVDLADYGLTKEIAAP</sequence>
<evidence type="ECO:0000313" key="4">
    <source>
        <dbReference type="EMBL" id="QIK76321.1"/>
    </source>
</evidence>
<dbReference type="Proteomes" id="UP000502035">
    <property type="component" value="Chromosome"/>
</dbReference>
<gene>
    <name evidence="4" type="ORF">G7071_13725</name>
</gene>
<evidence type="ECO:0000256" key="3">
    <source>
        <dbReference type="ARBA" id="ARBA00022475"/>
    </source>
</evidence>
<dbReference type="InterPro" id="IPR009830">
    <property type="entry name" value="LppX/LprAFG"/>
</dbReference>
<proteinExistence type="inferred from homology"/>
<dbReference type="RefSeq" id="WP_166319651.1">
    <property type="nucleotide sequence ID" value="NZ_CP049866.1"/>
</dbReference>
<dbReference type="KEGG" id="npi:G7071_13725"/>
<comment type="similarity">
    <text evidence="2">Belongs to the LppX/LprAFG lipoprotein family.</text>
</comment>
<dbReference type="SUPFAM" id="SSF89392">
    <property type="entry name" value="Prokaryotic lipoproteins and lipoprotein localization factors"/>
    <property type="match status" value="1"/>
</dbReference>
<protein>
    <submittedName>
        <fullName evidence="4">LppX_LprAFG lipoprotein</fullName>
    </submittedName>
</protein>
<evidence type="ECO:0000256" key="2">
    <source>
        <dbReference type="ARBA" id="ARBA00009194"/>
    </source>
</evidence>
<evidence type="ECO:0000313" key="5">
    <source>
        <dbReference type="Proteomes" id="UP000502035"/>
    </source>
</evidence>
<keyword evidence="5" id="KW-1185">Reference proteome</keyword>
<dbReference type="CDD" id="cd16334">
    <property type="entry name" value="LppX-like"/>
    <property type="match status" value="1"/>
</dbReference>
<dbReference type="EMBL" id="CP049866">
    <property type="protein sequence ID" value="QIK76321.1"/>
    <property type="molecule type" value="Genomic_DNA"/>
</dbReference>
<dbReference type="GO" id="GO:0030313">
    <property type="term" value="C:cell envelope"/>
    <property type="evidence" value="ECO:0007669"/>
    <property type="project" value="UniProtKB-SubCell"/>
</dbReference>
<comment type="subcellular location">
    <subcellularLocation>
        <location evidence="1">Cell envelope</location>
    </subcellularLocation>
</comment>